<evidence type="ECO:0000256" key="5">
    <source>
        <dbReference type="ARBA" id="ARBA00022989"/>
    </source>
</evidence>
<dbReference type="GO" id="GO:0006629">
    <property type="term" value="P:lipid metabolic process"/>
    <property type="evidence" value="ECO:0007669"/>
    <property type="project" value="InterPro"/>
</dbReference>
<accession>A0A1V8SZ75</accession>
<sequence length="544" mass="60310">MLPPGLSTPHEVSQYYDDLYYAGIASGKWRPFVYPFGALGGFLAILALILDNRRSRIRRYVVYATYAFMCYFHIWCMISFRARNAAAAFGLGLIAAFSNLFIGAVGCAIYRDDCRRLQRRSGVVKPGIKDVGANGLASSTGTEHASVSNVNGDARHRLPNGAVSNTPDHSVESPLPPFYWQAVPQDSLIERADWVLDAFTSFRGIGWTWQRSGLPPPPSFVEDALGGAVDIVERPEPVRVSRTGVRRLSDRAALVRESAINVVIGYIVLDAVKTLGIHDPYMWGYMDAAPPAFLPEVIRQSFALTRTYRLSISCTAIYTALWFAFKLGPFFFCGILGPKWIGVRGEAWMNPACMFGSFSSVLDHGLAGWWGGWWHQTFRIVFEEPAGWLIASLGAEQRSTVGSLISVFTAFFLSGCLHASGSYTQLGDTRPILGQMRFFLLQACGVTLQTFAVRGLKAAGLTQRLPKRVRQLGNLVMVMFWMYHTAPLLCDDFARGGIWLFEPVPVSIFRGLGLGPKGGGGWWLWSDLFAWRTGEHWWNTGIAL</sequence>
<dbReference type="PANTHER" id="PTHR31595:SF67">
    <property type="entry name" value="WAX SYNTHASE DOMAIN-CONTAINING PROTEIN"/>
    <property type="match status" value="1"/>
</dbReference>
<evidence type="ECO:0000256" key="4">
    <source>
        <dbReference type="ARBA" id="ARBA00022692"/>
    </source>
</evidence>
<feature type="transmembrane region" description="Helical" evidence="7">
    <location>
        <begin position="62"/>
        <end position="80"/>
    </location>
</feature>
<dbReference type="AlphaFoldDB" id="A0A1V8SZ75"/>
<keyword evidence="4 7" id="KW-0812">Transmembrane</keyword>
<evidence type="ECO:0000256" key="2">
    <source>
        <dbReference type="ARBA" id="ARBA00007282"/>
    </source>
</evidence>
<dbReference type="InterPro" id="IPR032805">
    <property type="entry name" value="Wax_synthase_dom"/>
</dbReference>
<evidence type="ECO:0000256" key="6">
    <source>
        <dbReference type="ARBA" id="ARBA00023136"/>
    </source>
</evidence>
<evidence type="ECO:0000256" key="7">
    <source>
        <dbReference type="SAM" id="Phobius"/>
    </source>
</evidence>
<evidence type="ECO:0000313" key="9">
    <source>
        <dbReference type="EMBL" id="OQO04465.1"/>
    </source>
</evidence>
<feature type="domain" description="Wax synthase" evidence="8">
    <location>
        <begin position="354"/>
        <end position="441"/>
    </location>
</feature>
<dbReference type="EMBL" id="NAJO01000021">
    <property type="protein sequence ID" value="OQO04465.1"/>
    <property type="molecule type" value="Genomic_DNA"/>
</dbReference>
<proteinExistence type="inferred from homology"/>
<feature type="transmembrane region" description="Helical" evidence="7">
    <location>
        <begin position="86"/>
        <end position="110"/>
    </location>
</feature>
<dbReference type="GO" id="GO:0016020">
    <property type="term" value="C:membrane"/>
    <property type="evidence" value="ECO:0007669"/>
    <property type="project" value="UniProtKB-SubCell"/>
</dbReference>
<keyword evidence="5 7" id="KW-1133">Transmembrane helix</keyword>
<reference evidence="10" key="1">
    <citation type="submission" date="2017-03" db="EMBL/GenBank/DDBJ databases">
        <title>Genomes of endolithic fungi from Antarctica.</title>
        <authorList>
            <person name="Coleine C."/>
            <person name="Masonjones S."/>
            <person name="Stajich J.E."/>
        </authorList>
    </citation>
    <scope>NUCLEOTIDE SEQUENCE [LARGE SCALE GENOMIC DNA]</scope>
    <source>
        <strain evidence="10">CCFEE 5527</strain>
    </source>
</reference>
<keyword evidence="6 7" id="KW-0472">Membrane</keyword>
<comment type="similarity">
    <text evidence="2">Belongs to the wax synthase family.</text>
</comment>
<evidence type="ECO:0000256" key="1">
    <source>
        <dbReference type="ARBA" id="ARBA00004141"/>
    </source>
</evidence>
<dbReference type="OrthoDB" id="2796277at2759"/>
<organism evidence="9 10">
    <name type="scientific">Cryoendolithus antarcticus</name>
    <dbReference type="NCBI Taxonomy" id="1507870"/>
    <lineage>
        <taxon>Eukaryota</taxon>
        <taxon>Fungi</taxon>
        <taxon>Dikarya</taxon>
        <taxon>Ascomycota</taxon>
        <taxon>Pezizomycotina</taxon>
        <taxon>Dothideomycetes</taxon>
        <taxon>Dothideomycetidae</taxon>
        <taxon>Cladosporiales</taxon>
        <taxon>Cladosporiaceae</taxon>
        <taxon>Cryoendolithus</taxon>
    </lineage>
</organism>
<keyword evidence="3" id="KW-0808">Transferase</keyword>
<keyword evidence="10" id="KW-1185">Reference proteome</keyword>
<feature type="transmembrane region" description="Helical" evidence="7">
    <location>
        <begin position="32"/>
        <end position="50"/>
    </location>
</feature>
<name>A0A1V8SZ75_9PEZI</name>
<dbReference type="GO" id="GO:0008374">
    <property type="term" value="F:O-acyltransferase activity"/>
    <property type="evidence" value="ECO:0007669"/>
    <property type="project" value="InterPro"/>
</dbReference>
<evidence type="ECO:0000313" key="10">
    <source>
        <dbReference type="Proteomes" id="UP000192596"/>
    </source>
</evidence>
<evidence type="ECO:0000256" key="3">
    <source>
        <dbReference type="ARBA" id="ARBA00022679"/>
    </source>
</evidence>
<feature type="transmembrane region" description="Helical" evidence="7">
    <location>
        <begin position="308"/>
        <end position="325"/>
    </location>
</feature>
<dbReference type="InParanoid" id="A0A1V8SZ75"/>
<protein>
    <recommendedName>
        <fullName evidence="8">Wax synthase domain-containing protein</fullName>
    </recommendedName>
</protein>
<dbReference type="Proteomes" id="UP000192596">
    <property type="component" value="Unassembled WGS sequence"/>
</dbReference>
<evidence type="ECO:0000259" key="8">
    <source>
        <dbReference type="Pfam" id="PF13813"/>
    </source>
</evidence>
<dbReference type="Pfam" id="PF13813">
    <property type="entry name" value="MBOAT_2"/>
    <property type="match status" value="1"/>
</dbReference>
<gene>
    <name evidence="9" type="ORF">B0A48_09387</name>
</gene>
<comment type="caution">
    <text evidence="9">The sequence shown here is derived from an EMBL/GenBank/DDBJ whole genome shotgun (WGS) entry which is preliminary data.</text>
</comment>
<comment type="subcellular location">
    <subcellularLocation>
        <location evidence="1">Membrane</location>
        <topology evidence="1">Multi-pass membrane protein</topology>
    </subcellularLocation>
</comment>
<dbReference type="InterPro" id="IPR044851">
    <property type="entry name" value="Wax_synthase"/>
</dbReference>
<dbReference type="PANTHER" id="PTHR31595">
    <property type="entry name" value="LONG-CHAIN-ALCOHOL O-FATTY-ACYLTRANSFERASE 3-RELATED"/>
    <property type="match status" value="1"/>
</dbReference>